<dbReference type="PANTHER" id="PTHR47859">
    <property type="entry name" value="PENTATRICOPEPTIDE REPEAT-CONTAINING PROTEIN"/>
    <property type="match status" value="1"/>
</dbReference>
<evidence type="ECO:0000313" key="3">
    <source>
        <dbReference type="Proteomes" id="UP000235145"/>
    </source>
</evidence>
<evidence type="ECO:0000256" key="1">
    <source>
        <dbReference type="SAM" id="MobiDB-lite"/>
    </source>
</evidence>
<dbReference type="AlphaFoldDB" id="A0A9R1XRL4"/>
<keyword evidence="3" id="KW-1185">Reference proteome</keyword>
<organism evidence="2 3">
    <name type="scientific">Lactuca sativa</name>
    <name type="common">Garden lettuce</name>
    <dbReference type="NCBI Taxonomy" id="4236"/>
    <lineage>
        <taxon>Eukaryota</taxon>
        <taxon>Viridiplantae</taxon>
        <taxon>Streptophyta</taxon>
        <taxon>Embryophyta</taxon>
        <taxon>Tracheophyta</taxon>
        <taxon>Spermatophyta</taxon>
        <taxon>Magnoliopsida</taxon>
        <taxon>eudicotyledons</taxon>
        <taxon>Gunneridae</taxon>
        <taxon>Pentapetalae</taxon>
        <taxon>asterids</taxon>
        <taxon>campanulids</taxon>
        <taxon>Asterales</taxon>
        <taxon>Asteraceae</taxon>
        <taxon>Cichorioideae</taxon>
        <taxon>Cichorieae</taxon>
        <taxon>Lactucinae</taxon>
        <taxon>Lactuca</taxon>
    </lineage>
</organism>
<reference evidence="2 3" key="1">
    <citation type="journal article" date="2017" name="Nat. Commun.">
        <title>Genome assembly with in vitro proximity ligation data and whole-genome triplication in lettuce.</title>
        <authorList>
            <person name="Reyes-Chin-Wo S."/>
            <person name="Wang Z."/>
            <person name="Yang X."/>
            <person name="Kozik A."/>
            <person name="Arikit S."/>
            <person name="Song C."/>
            <person name="Xia L."/>
            <person name="Froenicke L."/>
            <person name="Lavelle D.O."/>
            <person name="Truco M.J."/>
            <person name="Xia R."/>
            <person name="Zhu S."/>
            <person name="Xu C."/>
            <person name="Xu H."/>
            <person name="Xu X."/>
            <person name="Cox K."/>
            <person name="Korf I."/>
            <person name="Meyers B.C."/>
            <person name="Michelmore R.W."/>
        </authorList>
    </citation>
    <scope>NUCLEOTIDE SEQUENCE [LARGE SCALE GENOMIC DNA]</scope>
    <source>
        <strain evidence="3">cv. Salinas</strain>
        <tissue evidence="2">Seedlings</tissue>
    </source>
</reference>
<evidence type="ECO:0000313" key="2">
    <source>
        <dbReference type="EMBL" id="KAJ0224845.1"/>
    </source>
</evidence>
<dbReference type="EMBL" id="NBSK02000001">
    <property type="protein sequence ID" value="KAJ0224845.1"/>
    <property type="molecule type" value="Genomic_DNA"/>
</dbReference>
<proteinExistence type="predicted"/>
<comment type="caution">
    <text evidence="2">The sequence shown here is derived from an EMBL/GenBank/DDBJ whole genome shotgun (WGS) entry which is preliminary data.</text>
</comment>
<gene>
    <name evidence="2" type="ORF">LSAT_V11C100046740</name>
</gene>
<feature type="compositionally biased region" description="Basic and acidic residues" evidence="1">
    <location>
        <begin position="121"/>
        <end position="136"/>
    </location>
</feature>
<dbReference type="Proteomes" id="UP000235145">
    <property type="component" value="Unassembled WGS sequence"/>
</dbReference>
<sequence>MIVRSSRPIHAKEIATVNAFRLMMHDNMMDIEYLKLYSSRYGREEGVEILEKTGIYHEKRKQDKKKQNVFHFVILLGAKVEDYVICNISRKFVGNSSSILAIDFGLHETTLDFRGHKRSKQDKGRNGAPNKERQRHDGCDMLMIPITTIVSGLKLSFILFREVPVPFQKVSQLLAMLYTLSPSNKALSMLSSFSSVISESQWASFFHQASLGTHLNQQLVSRIGKHKDQNTTTDVHVKLMEERNMKPLDLNLTALSARCSKDFELNLAKSLLSDMGQCTTAYPYNQLFGALVLKNYERQDTTLLSLNLMYIVD</sequence>
<feature type="region of interest" description="Disordered" evidence="1">
    <location>
        <begin position="115"/>
        <end position="136"/>
    </location>
</feature>
<dbReference type="PANTHER" id="PTHR47859:SF1">
    <property type="entry name" value="PENTATRICOPEPTIDE REPEAT-CONTAINING PROTEIN"/>
    <property type="match status" value="1"/>
</dbReference>
<protein>
    <submittedName>
        <fullName evidence="2">Uncharacterized protein</fullName>
    </submittedName>
</protein>
<accession>A0A9R1XRL4</accession>
<name>A0A9R1XRL4_LACSA</name>